<gene>
    <name evidence="2" type="ORF">LWI28_005613</name>
</gene>
<evidence type="ECO:0000256" key="1">
    <source>
        <dbReference type="SAM" id="MobiDB-lite"/>
    </source>
</evidence>
<comment type="caution">
    <text evidence="2">The sequence shown here is derived from an EMBL/GenBank/DDBJ whole genome shotgun (WGS) entry which is preliminary data.</text>
</comment>
<dbReference type="EMBL" id="JAJSOW010000101">
    <property type="protein sequence ID" value="KAI9180519.1"/>
    <property type="molecule type" value="Genomic_DNA"/>
</dbReference>
<dbReference type="AlphaFoldDB" id="A0AAD5NTU2"/>
<protein>
    <submittedName>
        <fullName evidence="2">Uncharacterized protein</fullName>
    </submittedName>
</protein>
<evidence type="ECO:0000313" key="2">
    <source>
        <dbReference type="EMBL" id="KAI9180519.1"/>
    </source>
</evidence>
<reference evidence="2" key="1">
    <citation type="journal article" date="2022" name="Plant J.">
        <title>Strategies of tolerance reflected in two North American maple genomes.</title>
        <authorList>
            <person name="McEvoy S.L."/>
            <person name="Sezen U.U."/>
            <person name="Trouern-Trend A."/>
            <person name="McMahon S.M."/>
            <person name="Schaberg P.G."/>
            <person name="Yang J."/>
            <person name="Wegrzyn J.L."/>
            <person name="Swenson N.G."/>
        </authorList>
    </citation>
    <scope>NUCLEOTIDE SEQUENCE</scope>
    <source>
        <strain evidence="2">91603</strain>
    </source>
</reference>
<proteinExistence type="predicted"/>
<organism evidence="2 3">
    <name type="scientific">Acer negundo</name>
    <name type="common">Box elder</name>
    <dbReference type="NCBI Taxonomy" id="4023"/>
    <lineage>
        <taxon>Eukaryota</taxon>
        <taxon>Viridiplantae</taxon>
        <taxon>Streptophyta</taxon>
        <taxon>Embryophyta</taxon>
        <taxon>Tracheophyta</taxon>
        <taxon>Spermatophyta</taxon>
        <taxon>Magnoliopsida</taxon>
        <taxon>eudicotyledons</taxon>
        <taxon>Gunneridae</taxon>
        <taxon>Pentapetalae</taxon>
        <taxon>rosids</taxon>
        <taxon>malvids</taxon>
        <taxon>Sapindales</taxon>
        <taxon>Sapindaceae</taxon>
        <taxon>Hippocastanoideae</taxon>
        <taxon>Acereae</taxon>
        <taxon>Acer</taxon>
    </lineage>
</organism>
<dbReference type="Proteomes" id="UP001064489">
    <property type="component" value="Chromosome 4"/>
</dbReference>
<sequence length="214" mass="23312">MPDVRDVTNFPPLKSCTPSCKCAFNRVLSQDNTHPTPTLCLLVALKRLASARIPCLLFSVNIFETFDPCGAPLLGASLLIQRLFLETGFTLPWAHQGSGSSPRPVCVGWPNLSRTLPSSRTHSPLEPIPRQPCPIVNIFETFDPCGAPLLGASLLIQRLFLETGFTLPWAHQGSGSSPRPVCVGWPNLSRTLPSSRTHSPLEPIPRQPCPMLGM</sequence>
<accession>A0AAD5NTU2</accession>
<name>A0AAD5NTU2_ACENE</name>
<reference evidence="2" key="2">
    <citation type="submission" date="2023-02" db="EMBL/GenBank/DDBJ databases">
        <authorList>
            <person name="Swenson N.G."/>
            <person name="Wegrzyn J.L."/>
            <person name="Mcevoy S.L."/>
        </authorList>
    </citation>
    <scope>NUCLEOTIDE SEQUENCE</scope>
    <source>
        <strain evidence="2">91603</strain>
        <tissue evidence="2">Leaf</tissue>
    </source>
</reference>
<feature type="region of interest" description="Disordered" evidence="1">
    <location>
        <begin position="193"/>
        <end position="214"/>
    </location>
</feature>
<keyword evidence="3" id="KW-1185">Reference proteome</keyword>
<evidence type="ECO:0000313" key="3">
    <source>
        <dbReference type="Proteomes" id="UP001064489"/>
    </source>
</evidence>